<keyword evidence="5 10" id="KW-0680">Restriction system</keyword>
<keyword evidence="3" id="KW-0540">Nuclease</keyword>
<comment type="caution">
    <text evidence="12">The sequence shown here is derived from an EMBL/GenBank/DDBJ whole genome shotgun (WGS) entry which is preliminary data.</text>
</comment>
<evidence type="ECO:0000256" key="7">
    <source>
        <dbReference type="ARBA" id="ARBA00022801"/>
    </source>
</evidence>
<feature type="domain" description="Helicase ATP-binding" evidence="11">
    <location>
        <begin position="264"/>
        <end position="472"/>
    </location>
</feature>
<evidence type="ECO:0000256" key="10">
    <source>
        <dbReference type="RuleBase" id="RU364115"/>
    </source>
</evidence>
<comment type="similarity">
    <text evidence="2 10">Belongs to the HsdR family.</text>
</comment>
<dbReference type="PANTHER" id="PTHR30195">
    <property type="entry name" value="TYPE I SITE-SPECIFIC DEOXYRIBONUCLEASE PROTEIN SUBUNIT M AND R"/>
    <property type="match status" value="1"/>
</dbReference>
<sequence length="1026" mass="113551">MTKAISEQQVEKAALGWFEALGFDTARGADLSPGAESSQRGSFEQVVLEPRLRSALHRINPNLPDDAIEQAVRVVMRPPEPMLEQNNRWLQRLLCDGVDVEYRTASGETRGDKAQLLSTEQFAENNWLVVNQFTVQCGNATRRPDLVVFVNGLPLGVIELKDPTNERADLWTAYRQLQDYKENIPTLFTYNALLAISDGDRTRVGSLTAGADRFAPWRATDTDRTPGEPTLETFIKGLFEPGACIDYLLHCVTFEEDERSGAIIKMVATYHQFRAVRRARASVKKALKAPAGQGDGRGGVIWHTQGSGKSLTMLMLAGALIGDEKLVNPTIVVVTDRNDLDGQLFGTFAAGRALLRQVPEQAESREDLSARLNRASGGVVFTTIQKFEERGAAVSERANIVVMADEAHRSQYGFLDGGARWMRDAIPNATFVGFTGTPLESDDKSTPAVFGDYADIYDIRQAINDDATVPIFYEMRLVKLVPDEQGVREAEEELQVRLAAEADKEGQEAAPHIRVPLEQLVGARERLQQVAQQIVEHFEQRRQVIEGKGMAVCMSRQVCMDLYDEIIALRPDWHADDDEAGFIKVIMTGSASEGERVMQHSRSKARRDALARRYKNPDDELRLVIVCDMWLTGFDCPPMHTMYLDKPLAGHNLMQAIARVNRVFGDKPGGVVVDFLGIADQLRDAVQTYTQAGGEGSPVEDIQNEAVPLMERQFEALKDFFNGLDYSGFAGGDEGAQTRALTAGADYIFEQPDGKQRFMNMVAGLSKAFSLAVPRPETEAIRDDLAYFQAVRAAIRKRLADDGPPPAPDNRAAVRQVLSGAIASDGVIDLFQAAGLGGQDVGILSEEFLGQLAGMPQKNLALETLRKLLNDQIRSRERVNIVQSQGFRESLEAVLTRYTNRAITTAQVIEELIGLARTIRDAVHRGEETGLSEDELAFYDALASNKSAREVIADDTLRKIAHELADRIKAKATLDWTQRDTVRADMRRTVRRLLAKYGYPPDAQEAATNLVIRQAELMAESAVEQT</sequence>
<dbReference type="InterPro" id="IPR040980">
    <property type="entry name" value="SWI2_SNF2"/>
</dbReference>
<name>A0AAP6JHM0_9GAMM</name>
<dbReference type="CDD" id="cd18800">
    <property type="entry name" value="SF2_C_EcoR124I-like"/>
    <property type="match status" value="1"/>
</dbReference>
<dbReference type="Proteomes" id="UP001302316">
    <property type="component" value="Unassembled WGS sequence"/>
</dbReference>
<evidence type="ECO:0000259" key="11">
    <source>
        <dbReference type="SMART" id="SM00487"/>
    </source>
</evidence>
<dbReference type="InterPro" id="IPR007409">
    <property type="entry name" value="Restrct_endonuc_type1_HsdR_N"/>
</dbReference>
<dbReference type="SMART" id="SM00487">
    <property type="entry name" value="DEXDc"/>
    <property type="match status" value="1"/>
</dbReference>
<dbReference type="Pfam" id="PF22679">
    <property type="entry name" value="T1R_D3-like"/>
    <property type="match status" value="1"/>
</dbReference>
<dbReference type="InterPro" id="IPR051268">
    <property type="entry name" value="Type-I_R_enzyme_R_subunit"/>
</dbReference>
<dbReference type="AlphaFoldDB" id="A0AAP6JHM0"/>
<dbReference type="PANTHER" id="PTHR30195:SF15">
    <property type="entry name" value="TYPE I RESTRICTION ENZYME HINDI ENDONUCLEASE SUBUNIT"/>
    <property type="match status" value="1"/>
</dbReference>
<accession>A0AAP6JHM0</accession>
<dbReference type="InterPro" id="IPR021810">
    <property type="entry name" value="T1RH-like_C"/>
</dbReference>
<dbReference type="InterPro" id="IPR014001">
    <property type="entry name" value="Helicase_ATP-bd"/>
</dbReference>
<evidence type="ECO:0000313" key="12">
    <source>
        <dbReference type="EMBL" id="MEA5446752.1"/>
    </source>
</evidence>
<evidence type="ECO:0000256" key="1">
    <source>
        <dbReference type="ARBA" id="ARBA00000851"/>
    </source>
</evidence>
<keyword evidence="4 10" id="KW-0547">Nucleotide-binding</keyword>
<comment type="catalytic activity">
    <reaction evidence="1 10">
        <text>Endonucleolytic cleavage of DNA to give random double-stranded fragments with terminal 5'-phosphates, ATP is simultaneously hydrolyzed.</text>
        <dbReference type="EC" id="3.1.21.3"/>
    </reaction>
</comment>
<organism evidence="12 13">
    <name type="scientific">Natronospira elongata</name>
    <dbReference type="NCBI Taxonomy" id="3110268"/>
    <lineage>
        <taxon>Bacteria</taxon>
        <taxon>Pseudomonadati</taxon>
        <taxon>Pseudomonadota</taxon>
        <taxon>Gammaproteobacteria</taxon>
        <taxon>Natronospirales</taxon>
        <taxon>Natronospiraceae</taxon>
        <taxon>Natronospira</taxon>
    </lineage>
</organism>
<dbReference type="Pfam" id="PF11867">
    <property type="entry name" value="T1RH-like_C"/>
    <property type="match status" value="1"/>
</dbReference>
<evidence type="ECO:0000256" key="9">
    <source>
        <dbReference type="ARBA" id="ARBA00023125"/>
    </source>
</evidence>
<dbReference type="SUPFAM" id="SSF52540">
    <property type="entry name" value="P-loop containing nucleoside triphosphate hydrolases"/>
    <property type="match status" value="2"/>
</dbReference>
<evidence type="ECO:0000256" key="2">
    <source>
        <dbReference type="ARBA" id="ARBA00008598"/>
    </source>
</evidence>
<dbReference type="Pfam" id="PF18766">
    <property type="entry name" value="SWI2_SNF2"/>
    <property type="match status" value="1"/>
</dbReference>
<dbReference type="CDD" id="cd22332">
    <property type="entry name" value="HsdR_N"/>
    <property type="match status" value="1"/>
</dbReference>
<dbReference type="Gene3D" id="3.90.1570.50">
    <property type="match status" value="1"/>
</dbReference>
<proteinExistence type="inferred from homology"/>
<keyword evidence="13" id="KW-1185">Reference proteome</keyword>
<evidence type="ECO:0000313" key="13">
    <source>
        <dbReference type="Proteomes" id="UP001302316"/>
    </source>
</evidence>
<keyword evidence="7 10" id="KW-0378">Hydrolase</keyword>
<gene>
    <name evidence="12" type="ORF">VCB98_13070</name>
</gene>
<dbReference type="GO" id="GO:0003677">
    <property type="term" value="F:DNA binding"/>
    <property type="evidence" value="ECO:0007669"/>
    <property type="project" value="UniProtKB-KW"/>
</dbReference>
<dbReference type="EC" id="3.1.21.3" evidence="10"/>
<evidence type="ECO:0000256" key="3">
    <source>
        <dbReference type="ARBA" id="ARBA00022722"/>
    </source>
</evidence>
<dbReference type="Gene3D" id="3.40.50.300">
    <property type="entry name" value="P-loop containing nucleotide triphosphate hydrolases"/>
    <property type="match status" value="2"/>
</dbReference>
<dbReference type="GO" id="GO:0005524">
    <property type="term" value="F:ATP binding"/>
    <property type="evidence" value="ECO:0007669"/>
    <property type="project" value="UniProtKB-KW"/>
</dbReference>
<dbReference type="EMBL" id="JAYGII010000053">
    <property type="protein sequence ID" value="MEA5446752.1"/>
    <property type="molecule type" value="Genomic_DNA"/>
</dbReference>
<dbReference type="InterPro" id="IPR027417">
    <property type="entry name" value="P-loop_NTPase"/>
</dbReference>
<comment type="subunit">
    <text evidence="10">The type I restriction/modification system is composed of three polypeptides R, M and S.</text>
</comment>
<evidence type="ECO:0000256" key="8">
    <source>
        <dbReference type="ARBA" id="ARBA00022840"/>
    </source>
</evidence>
<dbReference type="CDD" id="cd18030">
    <property type="entry name" value="DEXHc_RE_I_HsdR"/>
    <property type="match status" value="1"/>
</dbReference>
<keyword evidence="6 12" id="KW-0255">Endonuclease</keyword>
<evidence type="ECO:0000256" key="4">
    <source>
        <dbReference type="ARBA" id="ARBA00022741"/>
    </source>
</evidence>
<dbReference type="Pfam" id="PF04313">
    <property type="entry name" value="HSDR_N"/>
    <property type="match status" value="1"/>
</dbReference>
<dbReference type="NCBIfam" id="TIGR00348">
    <property type="entry name" value="hsdR"/>
    <property type="match status" value="1"/>
</dbReference>
<dbReference type="GO" id="GO:0009307">
    <property type="term" value="P:DNA restriction-modification system"/>
    <property type="evidence" value="ECO:0007669"/>
    <property type="project" value="UniProtKB-KW"/>
</dbReference>
<protein>
    <recommendedName>
        <fullName evidence="10">Type I restriction enzyme endonuclease subunit</fullName>
        <shortName evidence="10">R protein</shortName>
        <ecNumber evidence="10">3.1.21.3</ecNumber>
    </recommendedName>
</protein>
<evidence type="ECO:0000256" key="6">
    <source>
        <dbReference type="ARBA" id="ARBA00022759"/>
    </source>
</evidence>
<reference evidence="12 13" key="1">
    <citation type="submission" date="2023-12" db="EMBL/GenBank/DDBJ databases">
        <title>Whole-genome sequencing of halo(alkali)philic microorganisms from hypersaline lakes.</title>
        <authorList>
            <person name="Sorokin D.Y."/>
            <person name="Merkel A.Y."/>
            <person name="Messina E."/>
            <person name="Yakimov M."/>
        </authorList>
    </citation>
    <scope>NUCLEOTIDE SEQUENCE [LARGE SCALE GENOMIC DNA]</scope>
    <source>
        <strain evidence="12 13">AB-CW1</strain>
    </source>
</reference>
<comment type="function">
    <text evidence="10">Subunit R is required for both nuclease and ATPase activities, but not for modification.</text>
</comment>
<dbReference type="GO" id="GO:0009035">
    <property type="term" value="F:type I site-specific deoxyribonuclease activity"/>
    <property type="evidence" value="ECO:0007669"/>
    <property type="project" value="UniProtKB-EC"/>
</dbReference>
<dbReference type="InterPro" id="IPR055180">
    <property type="entry name" value="HsdR_RecA-like_helicase_dom_2"/>
</dbReference>
<keyword evidence="9 10" id="KW-0238">DNA-binding</keyword>
<evidence type="ECO:0000256" key="5">
    <source>
        <dbReference type="ARBA" id="ARBA00022747"/>
    </source>
</evidence>
<keyword evidence="8 10" id="KW-0067">ATP-binding</keyword>
<dbReference type="InterPro" id="IPR004473">
    <property type="entry name" value="Restrct_endonuc_typeI_HsdR"/>
</dbReference>